<reference evidence="4 5" key="1">
    <citation type="submission" date="2024-01" db="EMBL/GenBank/DDBJ databases">
        <title>Complete genome of Cladobotryum mycophilum ATHUM6906.</title>
        <authorList>
            <person name="Christinaki A.C."/>
            <person name="Myridakis A.I."/>
            <person name="Kouvelis V.N."/>
        </authorList>
    </citation>
    <scope>NUCLEOTIDE SEQUENCE [LARGE SCALE GENOMIC DNA]</scope>
    <source>
        <strain evidence="4 5">ATHUM6906</strain>
    </source>
</reference>
<accession>A0ABR0SDM9</accession>
<feature type="region of interest" description="Disordered" evidence="1">
    <location>
        <begin position="350"/>
        <end position="378"/>
    </location>
</feature>
<evidence type="ECO:0000313" key="4">
    <source>
        <dbReference type="EMBL" id="KAK5989941.1"/>
    </source>
</evidence>
<name>A0ABR0SDM9_9HYPO</name>
<keyword evidence="2" id="KW-1133">Transmembrane helix</keyword>
<sequence length="378" mass="43588">MSRRRFSTVFALTPVRFLLMILLIFCWSVGHILPTYKPLVKARVQEARKMIPNIKLDWPTTDDPHNNFNTSKLALLIESRPLPHLVPQILHMISVVPPDWRFLFIGSRESVFTVSRPYAIKNHQVIGKLDLMELPNPWSIETKEDIFRMLTDRRFYDEFLPGVEWILKYEYDSLLCANSEISLDDWLGWDWAGSPRTEDDRFSGNGGLTLRRVSVIKRVLDFQSRFNDSEPEDEWFGKRLWVLPGARVASKLDGVLSVEGVYIEKPMGYHVQGGGSELNEQVWGDVAHRKDIFEYCPELSLIMDMKLERERCPDDDGGGHRKPSDMEATWSVLGEDGEMRETTEQAEVIIDPPHPPPLPQPWENIVSSAKNPTDIHLH</sequence>
<dbReference type="Pfam" id="PF18922">
    <property type="entry name" value="DUF5672"/>
    <property type="match status" value="1"/>
</dbReference>
<evidence type="ECO:0000313" key="5">
    <source>
        <dbReference type="Proteomes" id="UP001338125"/>
    </source>
</evidence>
<keyword evidence="5" id="KW-1185">Reference proteome</keyword>
<organism evidence="4 5">
    <name type="scientific">Cladobotryum mycophilum</name>
    <dbReference type="NCBI Taxonomy" id="491253"/>
    <lineage>
        <taxon>Eukaryota</taxon>
        <taxon>Fungi</taxon>
        <taxon>Dikarya</taxon>
        <taxon>Ascomycota</taxon>
        <taxon>Pezizomycotina</taxon>
        <taxon>Sordariomycetes</taxon>
        <taxon>Hypocreomycetidae</taxon>
        <taxon>Hypocreales</taxon>
        <taxon>Hypocreaceae</taxon>
        <taxon>Cladobotryum</taxon>
    </lineage>
</organism>
<keyword evidence="2" id="KW-0472">Membrane</keyword>
<protein>
    <recommendedName>
        <fullName evidence="3">DUF5672 domain-containing protein</fullName>
    </recommendedName>
</protein>
<comment type="caution">
    <text evidence="4">The sequence shown here is derived from an EMBL/GenBank/DDBJ whole genome shotgun (WGS) entry which is preliminary data.</text>
</comment>
<evidence type="ECO:0000256" key="1">
    <source>
        <dbReference type="SAM" id="MobiDB-lite"/>
    </source>
</evidence>
<feature type="domain" description="DUF5672" evidence="3">
    <location>
        <begin position="129"/>
        <end position="270"/>
    </location>
</feature>
<dbReference type="EMBL" id="JAVFKD010000014">
    <property type="protein sequence ID" value="KAK5989941.1"/>
    <property type="molecule type" value="Genomic_DNA"/>
</dbReference>
<evidence type="ECO:0000259" key="3">
    <source>
        <dbReference type="Pfam" id="PF18922"/>
    </source>
</evidence>
<evidence type="ECO:0000256" key="2">
    <source>
        <dbReference type="SAM" id="Phobius"/>
    </source>
</evidence>
<proteinExistence type="predicted"/>
<keyword evidence="2" id="KW-0812">Transmembrane</keyword>
<dbReference type="InterPro" id="IPR043729">
    <property type="entry name" value="DUF5672"/>
</dbReference>
<gene>
    <name evidence="4" type="ORF">PT974_08204</name>
</gene>
<dbReference type="Proteomes" id="UP001338125">
    <property type="component" value="Unassembled WGS sequence"/>
</dbReference>
<feature type="transmembrane region" description="Helical" evidence="2">
    <location>
        <begin position="9"/>
        <end position="30"/>
    </location>
</feature>